<dbReference type="InterPro" id="IPR036673">
    <property type="entry name" value="Cyanovirin-N_sf"/>
</dbReference>
<dbReference type="AlphaFoldDB" id="A0AAN7UM35"/>
<comment type="caution">
    <text evidence="2">The sequence shown here is derived from an EMBL/GenBank/DDBJ whole genome shotgun (WGS) entry which is preliminary data.</text>
</comment>
<evidence type="ECO:0000256" key="1">
    <source>
        <dbReference type="SAM" id="SignalP"/>
    </source>
</evidence>
<name>A0AAN7UM35_9PEZI</name>
<dbReference type="Gene3D" id="2.30.60.10">
    <property type="entry name" value="Cyanovirin-N"/>
    <property type="match status" value="1"/>
</dbReference>
<organism evidence="2 3">
    <name type="scientific">Xylaria bambusicola</name>
    <dbReference type="NCBI Taxonomy" id="326684"/>
    <lineage>
        <taxon>Eukaryota</taxon>
        <taxon>Fungi</taxon>
        <taxon>Dikarya</taxon>
        <taxon>Ascomycota</taxon>
        <taxon>Pezizomycotina</taxon>
        <taxon>Sordariomycetes</taxon>
        <taxon>Xylariomycetidae</taxon>
        <taxon>Xylariales</taxon>
        <taxon>Xylariaceae</taxon>
        <taxon>Xylaria</taxon>
    </lineage>
</organism>
<feature type="signal peptide" evidence="1">
    <location>
        <begin position="1"/>
        <end position="19"/>
    </location>
</feature>
<feature type="chain" id="PRO_5042827241" evidence="1">
    <location>
        <begin position="20"/>
        <end position="74"/>
    </location>
</feature>
<gene>
    <name evidence="2" type="ORF">RRF57_005349</name>
</gene>
<keyword evidence="1" id="KW-0732">Signal</keyword>
<protein>
    <submittedName>
        <fullName evidence="2">Uncharacterized protein</fullName>
    </submittedName>
</protein>
<dbReference type="SUPFAM" id="SSF51322">
    <property type="entry name" value="Cyanovirin-N"/>
    <property type="match status" value="1"/>
</dbReference>
<sequence length="74" mass="8066">MRFPEVLTALVGGASIVLGSPVPQTTNTGNSTVYSFADSCNEYKVHQIDADIWLSASCRNNTGDWPYSQINLDQ</sequence>
<accession>A0AAN7UM35</accession>
<dbReference type="EMBL" id="JAWHQM010000012">
    <property type="protein sequence ID" value="KAK5629634.1"/>
    <property type="molecule type" value="Genomic_DNA"/>
</dbReference>
<keyword evidence="3" id="KW-1185">Reference proteome</keyword>
<reference evidence="2 3" key="1">
    <citation type="submission" date="2023-10" db="EMBL/GenBank/DDBJ databases">
        <title>Draft genome sequence of Xylaria bambusicola isolate GMP-LS, the root and basal stem rot pathogen of sugarcane in Indonesia.</title>
        <authorList>
            <person name="Selvaraj P."/>
            <person name="Muralishankar V."/>
            <person name="Muruganantham S."/>
            <person name="Sp S."/>
            <person name="Haryani S."/>
            <person name="Lau K.J.X."/>
            <person name="Naqvi N.I."/>
        </authorList>
    </citation>
    <scope>NUCLEOTIDE SEQUENCE [LARGE SCALE GENOMIC DNA]</scope>
    <source>
        <strain evidence="2">GMP-LS</strain>
    </source>
</reference>
<proteinExistence type="predicted"/>
<dbReference type="Proteomes" id="UP001305414">
    <property type="component" value="Unassembled WGS sequence"/>
</dbReference>
<evidence type="ECO:0000313" key="3">
    <source>
        <dbReference type="Proteomes" id="UP001305414"/>
    </source>
</evidence>
<evidence type="ECO:0000313" key="2">
    <source>
        <dbReference type="EMBL" id="KAK5629634.1"/>
    </source>
</evidence>